<dbReference type="Gene3D" id="3.20.20.70">
    <property type="entry name" value="Aldolase class I"/>
    <property type="match status" value="1"/>
</dbReference>
<feature type="active site" description="Schiff-base intermediate with substrate" evidence="4">
    <location>
        <position position="162"/>
    </location>
</feature>
<gene>
    <name evidence="6" type="ordered locus">Jden_1188</name>
</gene>
<feature type="compositionally biased region" description="Polar residues" evidence="5">
    <location>
        <begin position="329"/>
        <end position="343"/>
    </location>
</feature>
<dbReference type="CDD" id="cd00408">
    <property type="entry name" value="DHDPS-like"/>
    <property type="match status" value="1"/>
</dbReference>
<dbReference type="GO" id="GO:0008840">
    <property type="term" value="F:4-hydroxy-tetrahydrodipicolinate synthase activity"/>
    <property type="evidence" value="ECO:0007669"/>
    <property type="project" value="TreeGrafter"/>
</dbReference>
<feature type="active site" description="Proton donor/acceptor" evidence="4">
    <location>
        <position position="134"/>
    </location>
</feature>
<dbReference type="KEGG" id="jde:Jden_1188"/>
<proteinExistence type="inferred from homology"/>
<dbReference type="PANTHER" id="PTHR12128">
    <property type="entry name" value="DIHYDRODIPICOLINATE SYNTHASE"/>
    <property type="match status" value="1"/>
</dbReference>
<dbReference type="InterPro" id="IPR002220">
    <property type="entry name" value="DapA-like"/>
</dbReference>
<dbReference type="STRING" id="471856.Jden_1188"/>
<feature type="region of interest" description="Disordered" evidence="5">
    <location>
        <begin position="312"/>
        <end position="350"/>
    </location>
</feature>
<evidence type="ECO:0000256" key="1">
    <source>
        <dbReference type="ARBA" id="ARBA00007592"/>
    </source>
</evidence>
<sequence length="350" mass="37588">MLGPVAAYLPTPRNPQGRLNVDVLQRLTTRATRHGAHSIAVLGSVGGAPYMPRAMRKKTIQAAAEVTTDTNTPLIAGIGALNTAEVLANLEDAYHAGATAALLQPMAYHPLLDTEIHTLYATITDITPIPIWIYNNPRTTQHHFSALQLADLAHLPNIGGFKDRAANPSDITHRINLITRHTTHTTLDFGFSGEDKGADILLNNAHTWHSALAGIMPELTHEIAGAAMAGRDDESAAEYARSLQKALTPLTVIFGQYGGIRTVHAIAEHRGMDLGELPSPLGPMPSAAQGLLSVALRSLERAHESLTLRAQTAETNAVPREGGRRAGRNVNTAKEPTRASTSEYVPRRAR</sequence>
<dbReference type="SUPFAM" id="SSF51569">
    <property type="entry name" value="Aldolase"/>
    <property type="match status" value="1"/>
</dbReference>
<dbReference type="eggNOG" id="COG0329">
    <property type="taxonomic scope" value="Bacteria"/>
</dbReference>
<evidence type="ECO:0000256" key="2">
    <source>
        <dbReference type="ARBA" id="ARBA00023239"/>
    </source>
</evidence>
<dbReference type="AlphaFoldDB" id="C7R3Y7"/>
<reference evidence="6 7" key="1">
    <citation type="journal article" date="2009" name="Stand. Genomic Sci.">
        <title>Complete genome sequence of Jonesia denitrificans type strain (Prevot 55134).</title>
        <authorList>
            <person name="Pukall R."/>
            <person name="Gehrich-Schroter G."/>
            <person name="Lapidus A."/>
            <person name="Nolan M."/>
            <person name="Glavina Del Rio T."/>
            <person name="Lucas S."/>
            <person name="Chen F."/>
            <person name="Tice H."/>
            <person name="Pitluck S."/>
            <person name="Cheng J.F."/>
            <person name="Copeland A."/>
            <person name="Saunders E."/>
            <person name="Brettin T."/>
            <person name="Detter J.C."/>
            <person name="Bruce D."/>
            <person name="Goodwin L."/>
            <person name="Pati A."/>
            <person name="Ivanova N."/>
            <person name="Mavromatis K."/>
            <person name="Ovchinnikova G."/>
            <person name="Chen A."/>
            <person name="Palaniappan K."/>
            <person name="Land M."/>
            <person name="Hauser L."/>
            <person name="Chang Y.J."/>
            <person name="Jeffries C.D."/>
            <person name="Chain P."/>
            <person name="Goker M."/>
            <person name="Bristow J."/>
            <person name="Eisen J.A."/>
            <person name="Markowitz V."/>
            <person name="Hugenholtz P."/>
            <person name="Kyrpides N.C."/>
            <person name="Klenk H.P."/>
            <person name="Han C."/>
        </authorList>
    </citation>
    <scope>NUCLEOTIDE SEQUENCE [LARGE SCALE GENOMIC DNA]</scope>
    <source>
        <strain evidence="7">ATCC 14870 / DSM 20603 / BCRC 15368 / CIP 55.134 / JCM 11481 / NBRC 15587 / NCTC 10816 / Prevot 55134</strain>
    </source>
</reference>
<keyword evidence="2 3" id="KW-0456">Lyase</keyword>
<dbReference type="EMBL" id="CP001706">
    <property type="protein sequence ID" value="ACV08844.1"/>
    <property type="molecule type" value="Genomic_DNA"/>
</dbReference>
<dbReference type="InterPro" id="IPR013785">
    <property type="entry name" value="Aldolase_TIM"/>
</dbReference>
<keyword evidence="7" id="KW-1185">Reference proteome</keyword>
<dbReference type="HOGENOM" id="CLU_049343_5_0_11"/>
<dbReference type="PANTHER" id="PTHR12128:SF66">
    <property type="entry name" value="4-HYDROXY-2-OXOGLUTARATE ALDOLASE, MITOCHONDRIAL"/>
    <property type="match status" value="1"/>
</dbReference>
<dbReference type="Proteomes" id="UP000000628">
    <property type="component" value="Chromosome"/>
</dbReference>
<dbReference type="SMART" id="SM01130">
    <property type="entry name" value="DHDPS"/>
    <property type="match status" value="1"/>
</dbReference>
<dbReference type="Pfam" id="PF00701">
    <property type="entry name" value="DHDPS"/>
    <property type="match status" value="1"/>
</dbReference>
<evidence type="ECO:0000256" key="4">
    <source>
        <dbReference type="PIRSR" id="PIRSR001365-1"/>
    </source>
</evidence>
<protein>
    <submittedName>
        <fullName evidence="6">Dihydrodipicolinate synthetase</fullName>
    </submittedName>
</protein>
<evidence type="ECO:0000256" key="5">
    <source>
        <dbReference type="SAM" id="MobiDB-lite"/>
    </source>
</evidence>
<evidence type="ECO:0000313" key="7">
    <source>
        <dbReference type="Proteomes" id="UP000000628"/>
    </source>
</evidence>
<accession>C7R3Y7</accession>
<evidence type="ECO:0000313" key="6">
    <source>
        <dbReference type="EMBL" id="ACV08844.1"/>
    </source>
</evidence>
<comment type="similarity">
    <text evidence="1 3">Belongs to the DapA family.</text>
</comment>
<dbReference type="PIRSF" id="PIRSF001365">
    <property type="entry name" value="DHDPS"/>
    <property type="match status" value="1"/>
</dbReference>
<evidence type="ECO:0000256" key="3">
    <source>
        <dbReference type="PIRNR" id="PIRNR001365"/>
    </source>
</evidence>
<name>C7R3Y7_JONDD</name>
<organism evidence="6 7">
    <name type="scientific">Jonesia denitrificans (strain ATCC 14870 / DSM 20603 / BCRC 15368 / CIP 55.134 / JCM 11481 / NBRC 15587 / NCTC 10816 / Prevot 55134)</name>
    <name type="common">Listeria denitrificans</name>
    <dbReference type="NCBI Taxonomy" id="471856"/>
    <lineage>
        <taxon>Bacteria</taxon>
        <taxon>Bacillati</taxon>
        <taxon>Actinomycetota</taxon>
        <taxon>Actinomycetes</taxon>
        <taxon>Micrococcales</taxon>
        <taxon>Jonesiaceae</taxon>
        <taxon>Jonesia</taxon>
    </lineage>
</organism>